<feature type="chain" id="PRO_5030665714" evidence="1">
    <location>
        <begin position="16"/>
        <end position="126"/>
    </location>
</feature>
<dbReference type="EMBL" id="HBIA01009434">
    <property type="protein sequence ID" value="CAE0233118.1"/>
    <property type="molecule type" value="Transcribed_RNA"/>
</dbReference>
<evidence type="ECO:0000256" key="1">
    <source>
        <dbReference type="SAM" id="SignalP"/>
    </source>
</evidence>
<dbReference type="AlphaFoldDB" id="A0A7S3CNL2"/>
<organism evidence="2">
    <name type="scientific">Strombidium rassoulzadegani</name>
    <dbReference type="NCBI Taxonomy" id="1082188"/>
    <lineage>
        <taxon>Eukaryota</taxon>
        <taxon>Sar</taxon>
        <taxon>Alveolata</taxon>
        <taxon>Ciliophora</taxon>
        <taxon>Intramacronucleata</taxon>
        <taxon>Spirotrichea</taxon>
        <taxon>Oligotrichia</taxon>
        <taxon>Strombidiidae</taxon>
        <taxon>Strombidium</taxon>
    </lineage>
</organism>
<proteinExistence type="predicted"/>
<accession>A0A7S3CNL2</accession>
<sequence length="126" mass="13692">MKFFAIAALFAAVEAKHHHHNTEFVDISGKPPAVGLGHAVIPATREEYDNAATLWKGDWAKYRAAHPNDQDCSISESDNWKGAQQCSQSWECRGARLCERGGWCSGYDGCEGTPLPDQAPGLASDC</sequence>
<evidence type="ECO:0000313" key="2">
    <source>
        <dbReference type="EMBL" id="CAE0233118.1"/>
    </source>
</evidence>
<keyword evidence="1" id="KW-0732">Signal</keyword>
<gene>
    <name evidence="2" type="ORF">SRAS04492_LOCUS4917</name>
</gene>
<reference evidence="2" key="1">
    <citation type="submission" date="2021-01" db="EMBL/GenBank/DDBJ databases">
        <authorList>
            <person name="Corre E."/>
            <person name="Pelletier E."/>
            <person name="Niang G."/>
            <person name="Scheremetjew M."/>
            <person name="Finn R."/>
            <person name="Kale V."/>
            <person name="Holt S."/>
            <person name="Cochrane G."/>
            <person name="Meng A."/>
            <person name="Brown T."/>
            <person name="Cohen L."/>
        </authorList>
    </citation>
    <scope>NUCLEOTIDE SEQUENCE</scope>
    <source>
        <strain evidence="2">Ras09</strain>
    </source>
</reference>
<protein>
    <submittedName>
        <fullName evidence="2">Uncharacterized protein</fullName>
    </submittedName>
</protein>
<feature type="signal peptide" evidence="1">
    <location>
        <begin position="1"/>
        <end position="15"/>
    </location>
</feature>
<name>A0A7S3CNL2_9SPIT</name>